<dbReference type="Pfam" id="PF02055">
    <property type="entry name" value="Glyco_hydro_30"/>
    <property type="match status" value="1"/>
</dbReference>
<dbReference type="InterPro" id="IPR033453">
    <property type="entry name" value="Glyco_hydro_30_TIM-barrel"/>
</dbReference>
<dbReference type="AlphaFoldDB" id="A0A5M3MCU7"/>
<dbReference type="Gene3D" id="2.60.40.1180">
    <property type="entry name" value="Golgi alpha-mannosidase II"/>
    <property type="match status" value="1"/>
</dbReference>
<reference evidence="7" key="1">
    <citation type="journal article" date="2012" name="Science">
        <title>The Paleozoic origin of enzymatic lignin decomposition reconstructed from 31 fungal genomes.</title>
        <authorList>
            <person name="Floudas D."/>
            <person name="Binder M."/>
            <person name="Riley R."/>
            <person name="Barry K."/>
            <person name="Blanchette R.A."/>
            <person name="Henrissat B."/>
            <person name="Martinez A.T."/>
            <person name="Otillar R."/>
            <person name="Spatafora J.W."/>
            <person name="Yadav J.S."/>
            <person name="Aerts A."/>
            <person name="Benoit I."/>
            <person name="Boyd A."/>
            <person name="Carlson A."/>
            <person name="Copeland A."/>
            <person name="Coutinho P.M."/>
            <person name="de Vries R.P."/>
            <person name="Ferreira P."/>
            <person name="Findley K."/>
            <person name="Foster B."/>
            <person name="Gaskell J."/>
            <person name="Glotzer D."/>
            <person name="Gorecki P."/>
            <person name="Heitman J."/>
            <person name="Hesse C."/>
            <person name="Hori C."/>
            <person name="Igarashi K."/>
            <person name="Jurgens J.A."/>
            <person name="Kallen N."/>
            <person name="Kersten P."/>
            <person name="Kohler A."/>
            <person name="Kuees U."/>
            <person name="Kumar T.K.A."/>
            <person name="Kuo A."/>
            <person name="LaButti K."/>
            <person name="Larrondo L.F."/>
            <person name="Lindquist E."/>
            <person name="Ling A."/>
            <person name="Lombard V."/>
            <person name="Lucas S."/>
            <person name="Lundell T."/>
            <person name="Martin R."/>
            <person name="McLaughlin D.J."/>
            <person name="Morgenstern I."/>
            <person name="Morin E."/>
            <person name="Murat C."/>
            <person name="Nagy L.G."/>
            <person name="Nolan M."/>
            <person name="Ohm R.A."/>
            <person name="Patyshakuliyeva A."/>
            <person name="Rokas A."/>
            <person name="Ruiz-Duenas F.J."/>
            <person name="Sabat G."/>
            <person name="Salamov A."/>
            <person name="Samejima M."/>
            <person name="Schmutz J."/>
            <person name="Slot J.C."/>
            <person name="St John F."/>
            <person name="Stenlid J."/>
            <person name="Sun H."/>
            <person name="Sun S."/>
            <person name="Syed K."/>
            <person name="Tsang A."/>
            <person name="Wiebenga A."/>
            <person name="Young D."/>
            <person name="Pisabarro A."/>
            <person name="Eastwood D.C."/>
            <person name="Martin F."/>
            <person name="Cullen D."/>
            <person name="Grigoriev I.V."/>
            <person name="Hibbett D.S."/>
        </authorList>
    </citation>
    <scope>NUCLEOTIDE SEQUENCE [LARGE SCALE GENOMIC DNA]</scope>
    <source>
        <strain evidence="7">RWD-64-598 SS2</strain>
    </source>
</reference>
<evidence type="ECO:0000256" key="3">
    <source>
        <dbReference type="ARBA" id="ARBA00022801"/>
    </source>
</evidence>
<dbReference type="Proteomes" id="UP000053558">
    <property type="component" value="Unassembled WGS sequence"/>
</dbReference>
<dbReference type="PANTHER" id="PTHR11069">
    <property type="entry name" value="GLUCOSYLCERAMIDASE"/>
    <property type="match status" value="1"/>
</dbReference>
<keyword evidence="2" id="KW-0732">Signal</keyword>
<name>A0A5M3MCU7_CONPW</name>
<evidence type="ECO:0000256" key="2">
    <source>
        <dbReference type="ARBA" id="ARBA00022729"/>
    </source>
</evidence>
<evidence type="ECO:0000259" key="5">
    <source>
        <dbReference type="Pfam" id="PF02055"/>
    </source>
</evidence>
<dbReference type="GeneID" id="19203847"/>
<accession>A0A5M3MCU7</accession>
<dbReference type="PANTHER" id="PTHR11069:SF23">
    <property type="entry name" value="LYSOSOMAL ACID GLUCOSYLCERAMIDASE"/>
    <property type="match status" value="1"/>
</dbReference>
<keyword evidence="4" id="KW-0326">Glycosidase</keyword>
<proteinExistence type="inferred from homology"/>
<evidence type="ECO:0000256" key="4">
    <source>
        <dbReference type="RuleBase" id="RU361188"/>
    </source>
</evidence>
<dbReference type="GO" id="GO:0016020">
    <property type="term" value="C:membrane"/>
    <property type="evidence" value="ECO:0007669"/>
    <property type="project" value="GOC"/>
</dbReference>
<dbReference type="OrthoDB" id="2160638at2759"/>
<evidence type="ECO:0000256" key="1">
    <source>
        <dbReference type="ARBA" id="ARBA00005382"/>
    </source>
</evidence>
<keyword evidence="7" id="KW-1185">Reference proteome</keyword>
<comment type="similarity">
    <text evidence="1 4">Belongs to the glycosyl hydrolase 30 family.</text>
</comment>
<dbReference type="OMA" id="NDAAGYP"/>
<protein>
    <submittedName>
        <fullName evidence="6">Glycoside hydrolase family 30 protein</fullName>
    </submittedName>
</protein>
<dbReference type="RefSeq" id="XP_007773145.1">
    <property type="nucleotide sequence ID" value="XM_007774955.1"/>
</dbReference>
<dbReference type="GO" id="GO:0004348">
    <property type="term" value="F:glucosylceramidase activity"/>
    <property type="evidence" value="ECO:0007669"/>
    <property type="project" value="InterPro"/>
</dbReference>
<dbReference type="EMBL" id="JH711585">
    <property type="protein sequence ID" value="EIW76817.1"/>
    <property type="molecule type" value="Genomic_DNA"/>
</dbReference>
<organism evidence="6 7">
    <name type="scientific">Coniophora puteana (strain RWD-64-598)</name>
    <name type="common">Brown rot fungus</name>
    <dbReference type="NCBI Taxonomy" id="741705"/>
    <lineage>
        <taxon>Eukaryota</taxon>
        <taxon>Fungi</taxon>
        <taxon>Dikarya</taxon>
        <taxon>Basidiomycota</taxon>
        <taxon>Agaricomycotina</taxon>
        <taxon>Agaricomycetes</taxon>
        <taxon>Agaricomycetidae</taxon>
        <taxon>Boletales</taxon>
        <taxon>Coniophorineae</taxon>
        <taxon>Coniophoraceae</taxon>
        <taxon>Coniophora</taxon>
    </lineage>
</organism>
<evidence type="ECO:0000313" key="7">
    <source>
        <dbReference type="Proteomes" id="UP000053558"/>
    </source>
</evidence>
<evidence type="ECO:0000313" key="6">
    <source>
        <dbReference type="EMBL" id="EIW76817.1"/>
    </source>
</evidence>
<dbReference type="SUPFAM" id="SSF51445">
    <property type="entry name" value="(Trans)glycosidases"/>
    <property type="match status" value="1"/>
</dbReference>
<gene>
    <name evidence="6" type="ORF">CONPUDRAFT_157973</name>
</gene>
<keyword evidence="3 4" id="KW-0378">Hydrolase</keyword>
<dbReference type="KEGG" id="cput:CONPUDRAFT_157973"/>
<dbReference type="GO" id="GO:0006680">
    <property type="term" value="P:glucosylceramide catabolic process"/>
    <property type="evidence" value="ECO:0007669"/>
    <property type="project" value="TreeGrafter"/>
</dbReference>
<feature type="domain" description="Glycosyl hydrolase family 30 TIM-barrel" evidence="5">
    <location>
        <begin position="189"/>
        <end position="485"/>
    </location>
</feature>
<sequence>MATCRNRLCPNPQDLTLPELGSSHVLALLPYLGGVTCATGRGMKRHATLSRCLDRVVSDEMSVLAHFDSPLRHPGALLWGTTNAMFLVGPLVGAASSAYKHGEEAQGEAHLHPSPTRTGMRSTFLLGACYALVQGAAAQQIYDIWTTTWSRSSLLTYSQPSGGPIDFVAPGTAANADIQVQDSSVYQTVQGFGASLTDSSAQLLSNLKSANSGEYWQLLDYLFNVTDGANAAGLSYIRVPLGASDFSANDYSFDDTSGDTGLNDFNINAAPSYLYSTILDILSVNSELRVHVLPWSPPGWMKEGTMNGGTLNTQYESTMANYLLKAVQGFKAKGIPVFAVGIQNEPENSNPTYPSTSMPVATEAAIGEALRTLLNNNGLSSVKLIGFEHNWSDASAYPVQLMQQAESSFDGVSFHCYDGAYTDQASFTSQYPDKEVYFTECTGTLGSDWWSDIKWYMDNIMIGAVEYGASSGLMWNLALDGSGDPILSGSNSCTGGCRGVVTISGSSWSVNQEFYALAQASKAITPKDPNGPWGQRVGVTVAGSEDWALRVGAYVTKRTSSTDWWRYSLVVLNWDDSSSTTFNPQSVDATIEFRGQQAKYTFPVGVTTLSWYAAPT</sequence>
<dbReference type="InterPro" id="IPR017853">
    <property type="entry name" value="GH"/>
</dbReference>
<comment type="caution">
    <text evidence="6">The sequence shown here is derived from an EMBL/GenBank/DDBJ whole genome shotgun (WGS) entry which is preliminary data.</text>
</comment>
<dbReference type="Gene3D" id="3.20.20.80">
    <property type="entry name" value="Glycosidases"/>
    <property type="match status" value="1"/>
</dbReference>
<dbReference type="InterPro" id="IPR013780">
    <property type="entry name" value="Glyco_hydro_b"/>
</dbReference>
<dbReference type="InterPro" id="IPR001139">
    <property type="entry name" value="Glyco_hydro_30"/>
</dbReference>